<protein>
    <submittedName>
        <fullName evidence="1">Uncharacterized protein</fullName>
    </submittedName>
</protein>
<evidence type="ECO:0000313" key="2">
    <source>
        <dbReference type="Proteomes" id="UP000734218"/>
    </source>
</evidence>
<reference evidence="1 2" key="1">
    <citation type="submission" date="2020-03" db="EMBL/GenBank/DDBJ databases">
        <title>Genomic Encyclopedia of Type Strains, Phase IV (KMG-IV): sequencing the most valuable type-strain genomes for metagenomic binning, comparative biology and taxonomic classification.</title>
        <authorList>
            <person name="Goeker M."/>
        </authorList>
    </citation>
    <scope>NUCLEOTIDE SEQUENCE [LARGE SCALE GENOMIC DNA]</scope>
    <source>
        <strain evidence="1 2">DSM 27651</strain>
    </source>
</reference>
<organism evidence="1 2">
    <name type="scientific">Sphingomonas jejuensis</name>
    <dbReference type="NCBI Taxonomy" id="904715"/>
    <lineage>
        <taxon>Bacteria</taxon>
        <taxon>Pseudomonadati</taxon>
        <taxon>Pseudomonadota</taxon>
        <taxon>Alphaproteobacteria</taxon>
        <taxon>Sphingomonadales</taxon>
        <taxon>Sphingomonadaceae</taxon>
        <taxon>Sphingomonas</taxon>
    </lineage>
</organism>
<dbReference type="Proteomes" id="UP000734218">
    <property type="component" value="Unassembled WGS sequence"/>
</dbReference>
<sequence>MMPEIAMANLDVEAIRAEVRALHFRRGSLAEVAEWREVDAESRANLAIEDMDLTTDEHALFDMLRDEAVPPPLATQIILKLMNHPDADPALAITPVWALR</sequence>
<accession>A0ABX0XRM5</accession>
<gene>
    <name evidence="1" type="ORF">GGR88_003011</name>
</gene>
<proteinExistence type="predicted"/>
<comment type="caution">
    <text evidence="1">The sequence shown here is derived from an EMBL/GenBank/DDBJ whole genome shotgun (WGS) entry which is preliminary data.</text>
</comment>
<dbReference type="EMBL" id="JAATJE010000005">
    <property type="protein sequence ID" value="NJC35482.1"/>
    <property type="molecule type" value="Genomic_DNA"/>
</dbReference>
<evidence type="ECO:0000313" key="1">
    <source>
        <dbReference type="EMBL" id="NJC35482.1"/>
    </source>
</evidence>
<name>A0ABX0XRM5_9SPHN</name>
<keyword evidence="2" id="KW-1185">Reference proteome</keyword>